<sequence>MPEPDPAVLDAAALAVSDAQPLTWADKGVPPELWGRTPAQVVAQRVPLSEFPTPLLTLAAPALRQNVATLARWCAERGLDLAPHGKTTMAPRLWADQLAAGAWAITLANLPQLAVARAFGVSRVLIANAIISPLSLRWIADQLAADPRAQVITWADDVATVALMEEALASYAPSSDDGYRPLDVLVELGGPGGRTGARDLAAAVDVARAVAEAPHLRLAGVGGYEAALAADSDPASLTAVRGFLTGVRRVHERIDAEGWYPTGLVPVVTAGGSAYFDDVAEVLGPLTAEGVRVVLRSGAYLTHDDGHYRHLSPLGEHPRTPGPGLVSALHGWVRVSSQPEPGLALVDGGKRDLPYDLGLPEVQLRRPRDAGEAPQRLTGLSITALNDQHGFLRWDPALPAPVRIGDELRLGVSHPCTAFDKWQLIPVIDDADAADPVVVDLIRTYF</sequence>
<dbReference type="PANTHER" id="PTHR28004">
    <property type="entry name" value="ZGC:162816-RELATED"/>
    <property type="match status" value="1"/>
</dbReference>
<proteinExistence type="predicted"/>
<protein>
    <submittedName>
        <fullName evidence="2">Amino acid deaminase</fullName>
    </submittedName>
</protein>
<dbReference type="RefSeq" id="WP_344811039.1">
    <property type="nucleotide sequence ID" value="NZ_BAAAYX010000002.1"/>
</dbReference>
<keyword evidence="3" id="KW-1185">Reference proteome</keyword>
<evidence type="ECO:0000313" key="2">
    <source>
        <dbReference type="EMBL" id="GAA3695150.1"/>
    </source>
</evidence>
<dbReference type="PANTHER" id="PTHR28004:SF8">
    <property type="entry name" value="D-SERINE DEAMINASE"/>
    <property type="match status" value="1"/>
</dbReference>
<reference evidence="3" key="1">
    <citation type="journal article" date="2019" name="Int. J. Syst. Evol. Microbiol.">
        <title>The Global Catalogue of Microorganisms (GCM) 10K type strain sequencing project: providing services to taxonomists for standard genome sequencing and annotation.</title>
        <authorList>
            <consortium name="The Broad Institute Genomics Platform"/>
            <consortium name="The Broad Institute Genome Sequencing Center for Infectious Disease"/>
            <person name="Wu L."/>
            <person name="Ma J."/>
        </authorList>
    </citation>
    <scope>NUCLEOTIDE SEQUENCE [LARGE SCALE GENOMIC DNA]</scope>
    <source>
        <strain evidence="3">JCM 16548</strain>
    </source>
</reference>
<name>A0ABP7CRB6_9ACTN</name>
<feature type="domain" description="D-serine dehydratase-like" evidence="1">
    <location>
        <begin position="328"/>
        <end position="429"/>
    </location>
</feature>
<evidence type="ECO:0000259" key="1">
    <source>
        <dbReference type="SMART" id="SM01119"/>
    </source>
</evidence>
<accession>A0ABP7CRB6</accession>
<dbReference type="Proteomes" id="UP001500051">
    <property type="component" value="Unassembled WGS sequence"/>
</dbReference>
<dbReference type="InterPro" id="IPR029066">
    <property type="entry name" value="PLP-binding_barrel"/>
</dbReference>
<dbReference type="Gene3D" id="3.20.20.10">
    <property type="entry name" value="Alanine racemase"/>
    <property type="match status" value="1"/>
</dbReference>
<dbReference type="Pfam" id="PF14031">
    <property type="entry name" value="D-ser_dehydrat"/>
    <property type="match status" value="1"/>
</dbReference>
<evidence type="ECO:0000313" key="3">
    <source>
        <dbReference type="Proteomes" id="UP001500051"/>
    </source>
</evidence>
<dbReference type="InterPro" id="IPR042208">
    <property type="entry name" value="D-ser_dehydrat-like_sf"/>
</dbReference>
<dbReference type="InterPro" id="IPR051466">
    <property type="entry name" value="D-amino_acid_metab_enzyme"/>
</dbReference>
<organism evidence="2 3">
    <name type="scientific">Microlunatus aurantiacus</name>
    <dbReference type="NCBI Taxonomy" id="446786"/>
    <lineage>
        <taxon>Bacteria</taxon>
        <taxon>Bacillati</taxon>
        <taxon>Actinomycetota</taxon>
        <taxon>Actinomycetes</taxon>
        <taxon>Propionibacteriales</taxon>
        <taxon>Propionibacteriaceae</taxon>
        <taxon>Microlunatus</taxon>
    </lineage>
</organism>
<comment type="caution">
    <text evidence="2">The sequence shown here is derived from an EMBL/GenBank/DDBJ whole genome shotgun (WGS) entry which is preliminary data.</text>
</comment>
<dbReference type="Gene3D" id="2.40.37.20">
    <property type="entry name" value="D-serine dehydratase-like domain"/>
    <property type="match status" value="1"/>
</dbReference>
<dbReference type="InterPro" id="IPR026956">
    <property type="entry name" value="D-ser_dehydrat-like_dom"/>
</dbReference>
<dbReference type="EMBL" id="BAAAYX010000002">
    <property type="protein sequence ID" value="GAA3695150.1"/>
    <property type="molecule type" value="Genomic_DNA"/>
</dbReference>
<dbReference type="SUPFAM" id="SSF51419">
    <property type="entry name" value="PLP-binding barrel"/>
    <property type="match status" value="1"/>
</dbReference>
<gene>
    <name evidence="2" type="ORF">GCM10022204_08650</name>
</gene>
<dbReference type="SMART" id="SM01119">
    <property type="entry name" value="D-ser_dehydrat"/>
    <property type="match status" value="1"/>
</dbReference>